<organism evidence="1 2">
    <name type="scientific">Candidatus Epulonipiscium fishelsonii</name>
    <dbReference type="NCBI Taxonomy" id="77094"/>
    <lineage>
        <taxon>Bacteria</taxon>
        <taxon>Bacillati</taxon>
        <taxon>Bacillota</taxon>
        <taxon>Clostridia</taxon>
        <taxon>Lachnospirales</taxon>
        <taxon>Lachnospiraceae</taxon>
        <taxon>Candidatus Epulonipiscium</taxon>
    </lineage>
</organism>
<keyword evidence="2" id="KW-1185">Reference proteome</keyword>
<reference evidence="1" key="1">
    <citation type="submission" date="2016-08" db="EMBL/GenBank/DDBJ databases">
        <authorList>
            <person name="Ngugi D.K."/>
            <person name="Miyake S."/>
            <person name="Stingl U."/>
        </authorList>
    </citation>
    <scope>NUCLEOTIDE SEQUENCE</scope>
    <source>
        <strain evidence="1">SCG-D08WGA-EpuloA1</strain>
    </source>
</reference>
<dbReference type="Proteomes" id="UP000188637">
    <property type="component" value="Unassembled WGS sequence"/>
</dbReference>
<dbReference type="EMBL" id="LJHD01000181">
    <property type="protein sequence ID" value="ONI42660.1"/>
    <property type="molecule type" value="Genomic_DNA"/>
</dbReference>
<accession>A0ACC8XG72</accession>
<comment type="caution">
    <text evidence="1">The sequence shown here is derived from an EMBL/GenBank/DDBJ whole genome shotgun (WGS) entry which is preliminary data.</text>
</comment>
<evidence type="ECO:0000313" key="2">
    <source>
        <dbReference type="Proteomes" id="UP000188637"/>
    </source>
</evidence>
<proteinExistence type="predicted"/>
<protein>
    <submittedName>
        <fullName evidence="1">Uncharacterized protein</fullName>
    </submittedName>
</protein>
<gene>
    <name evidence="1" type="ORF">AN640_07150</name>
</gene>
<evidence type="ECO:0000313" key="1">
    <source>
        <dbReference type="EMBL" id="ONI42660.1"/>
    </source>
</evidence>
<sequence length="655" mass="72804">MNKTLSQKIRIIFISVTSIILLLINSIELSTIYSLLTNEAKTCAAMTAQIVASEFETWLTEKKTLLDTLAREMERKGIPDDLEAFKEDLLFYHDKSIENIGFVRASDNQYVDTINNSFEKNYDVTQNPWYKTALAADYQVVFGDPYFSIASNHMCVTTSRAVKDNNGELLGVLVFEINLKVMSEMLTTYSKEDGSYAFVLNEAYQVLMHSDEQYNPTATKVVDYENNAGDYTALAVNEPQTVQVVVTSAGDRAYGIQYPIRGTNWRIVSINPTKDITYEIYLQILKSTVVFLGAILLIHLLIKKFSNRYIAPIYDISTAVENINDGNLHVDVLNIPKETKELNILVNAISGISITLTRYIGDISHSLDKFAKGDFTFNSKEEYIGDFKAIQSSMQNISTSLSELLKSNSRSAKEVTNGSVQLVKVAENLAKYTTDQVILLDDFKLNTKEITDNITENLKAISDADEIITEMTIRAANGKESMKNMVLSMKSITETTQKISDVIMIIDGLSQQINILALNAAIESARAGDAGKGFSVVASEVRDLAMKTGETVKIINNMLSENLESVRKGDEIVELTAKIFDDIVESVEETAHASEIINHNSSIQKTFIAKLADGTETLSNKVEHNSVISEENVAISQELAGEAEHLKSQLSNFKI</sequence>
<name>A0ACC8XG72_9FIRM</name>